<sequence>MEPSKRLGKQELKLAMSMVPNIVLPPDIEHLNDSIMPNRNDKTPSESRFLQNTDEDIARVKQTPIVVLAQHMTTLGDSGHGKTQLHHDNSCLTKTADHKLTRTIPLPKVILPQEIETLDNSPRVERKTSRDSCGLPKPDQDSPRILQIPDVVLLPDKELPRDPTSSGLNRNGKTHSSFRLPKQPAPKQTHLCRHHSDSEAKDRKVDILPKRRIRGKRVRRSVSAIETNKQSNYRPKVRRSFSDRSGLIMAGKHLAPPAPSSSRSSRLYDSSRCSSIKTMSSNVSLSEIVAVEMGLKDIPGLTIKEARRRRVVLTVMLVFSILLVLSVALVAVTLLLSPAVDELSLREERVEQSNRNKPPHFPGRMGRLPFRRSPMGFGSGPVTSHPCHFTQAQIDKNLPSARGST</sequence>
<keyword evidence="4" id="KW-1185">Reference proteome</keyword>
<name>A0AAV6VBJ2_9ARAC</name>
<feature type="compositionally biased region" description="Polar residues" evidence="1">
    <location>
        <begin position="163"/>
        <end position="177"/>
    </location>
</feature>
<dbReference type="EMBL" id="JAFNEN010000125">
    <property type="protein sequence ID" value="KAG8193310.1"/>
    <property type="molecule type" value="Genomic_DNA"/>
</dbReference>
<dbReference type="Proteomes" id="UP000827092">
    <property type="component" value="Unassembled WGS sequence"/>
</dbReference>
<evidence type="ECO:0000256" key="2">
    <source>
        <dbReference type="SAM" id="Phobius"/>
    </source>
</evidence>
<organism evidence="3 4">
    <name type="scientific">Oedothorax gibbosus</name>
    <dbReference type="NCBI Taxonomy" id="931172"/>
    <lineage>
        <taxon>Eukaryota</taxon>
        <taxon>Metazoa</taxon>
        <taxon>Ecdysozoa</taxon>
        <taxon>Arthropoda</taxon>
        <taxon>Chelicerata</taxon>
        <taxon>Arachnida</taxon>
        <taxon>Araneae</taxon>
        <taxon>Araneomorphae</taxon>
        <taxon>Entelegynae</taxon>
        <taxon>Araneoidea</taxon>
        <taxon>Linyphiidae</taxon>
        <taxon>Erigoninae</taxon>
        <taxon>Oedothorax</taxon>
    </lineage>
</organism>
<protein>
    <submittedName>
        <fullName evidence="3">Uncharacterized protein</fullName>
    </submittedName>
</protein>
<evidence type="ECO:0000256" key="1">
    <source>
        <dbReference type="SAM" id="MobiDB-lite"/>
    </source>
</evidence>
<gene>
    <name evidence="3" type="ORF">JTE90_003795</name>
</gene>
<comment type="caution">
    <text evidence="3">The sequence shown here is derived from an EMBL/GenBank/DDBJ whole genome shotgun (WGS) entry which is preliminary data.</text>
</comment>
<feature type="region of interest" description="Disordered" evidence="1">
    <location>
        <begin position="114"/>
        <end position="202"/>
    </location>
</feature>
<evidence type="ECO:0000313" key="3">
    <source>
        <dbReference type="EMBL" id="KAG8193310.1"/>
    </source>
</evidence>
<evidence type="ECO:0000313" key="4">
    <source>
        <dbReference type="Proteomes" id="UP000827092"/>
    </source>
</evidence>
<keyword evidence="2" id="KW-0472">Membrane</keyword>
<reference evidence="3 4" key="1">
    <citation type="journal article" date="2022" name="Nat. Ecol. Evol.">
        <title>A masculinizing supergene underlies an exaggerated male reproductive morph in a spider.</title>
        <authorList>
            <person name="Hendrickx F."/>
            <person name="De Corte Z."/>
            <person name="Sonet G."/>
            <person name="Van Belleghem S.M."/>
            <person name="Kostlbacher S."/>
            <person name="Vangestel C."/>
        </authorList>
    </citation>
    <scope>NUCLEOTIDE SEQUENCE [LARGE SCALE GENOMIC DNA]</scope>
    <source>
        <strain evidence="3">W744_W776</strain>
    </source>
</reference>
<keyword evidence="2" id="KW-0812">Transmembrane</keyword>
<proteinExistence type="predicted"/>
<dbReference type="AlphaFoldDB" id="A0AAV6VBJ2"/>
<feature type="transmembrane region" description="Helical" evidence="2">
    <location>
        <begin position="311"/>
        <end position="336"/>
    </location>
</feature>
<accession>A0AAV6VBJ2</accession>
<feature type="region of interest" description="Disordered" evidence="1">
    <location>
        <begin position="346"/>
        <end position="367"/>
    </location>
</feature>
<keyword evidence="2" id="KW-1133">Transmembrane helix</keyword>